<feature type="transmembrane region" description="Helical" evidence="7">
    <location>
        <begin position="20"/>
        <end position="41"/>
    </location>
</feature>
<dbReference type="GO" id="GO:0005886">
    <property type="term" value="C:plasma membrane"/>
    <property type="evidence" value="ECO:0007669"/>
    <property type="project" value="UniProtKB-SubCell"/>
</dbReference>
<evidence type="ECO:0000313" key="10">
    <source>
        <dbReference type="Proteomes" id="UP000503540"/>
    </source>
</evidence>
<organism evidence="9 10">
    <name type="scientific">Nocardia arthritidis</name>
    <dbReference type="NCBI Taxonomy" id="228602"/>
    <lineage>
        <taxon>Bacteria</taxon>
        <taxon>Bacillati</taxon>
        <taxon>Actinomycetota</taxon>
        <taxon>Actinomycetes</taxon>
        <taxon>Mycobacteriales</taxon>
        <taxon>Nocardiaceae</taxon>
        <taxon>Nocardia</taxon>
    </lineage>
</organism>
<name>A0A6G9Y8Z7_9NOCA</name>
<evidence type="ECO:0000313" key="9">
    <source>
        <dbReference type="EMBL" id="QIS09648.1"/>
    </source>
</evidence>
<gene>
    <name evidence="9" type="ORF">F5544_08730</name>
</gene>
<comment type="subcellular location">
    <subcellularLocation>
        <location evidence="1">Cell membrane</location>
        <topology evidence="1">Multi-pass membrane protein</topology>
    </subcellularLocation>
</comment>
<dbReference type="InterPro" id="IPR022703">
    <property type="entry name" value="DUF3533"/>
</dbReference>
<dbReference type="KEGG" id="nah:F5544_08730"/>
<evidence type="ECO:0000256" key="1">
    <source>
        <dbReference type="ARBA" id="ARBA00004651"/>
    </source>
</evidence>
<dbReference type="PANTHER" id="PTHR43077">
    <property type="entry name" value="TRANSPORT PERMEASE YVFS-RELATED"/>
    <property type="match status" value="1"/>
</dbReference>
<dbReference type="InterPro" id="IPR051328">
    <property type="entry name" value="T7SS_ABC-Transporter"/>
</dbReference>
<feature type="transmembrane region" description="Helical" evidence="7">
    <location>
        <begin position="251"/>
        <end position="270"/>
    </location>
</feature>
<dbReference type="PANTHER" id="PTHR43077:SF8">
    <property type="entry name" value="DOXORUBICIN RESISTANCE ABC TRANSPORTER PERMEASE PROTEIN DRRB"/>
    <property type="match status" value="1"/>
</dbReference>
<evidence type="ECO:0000256" key="3">
    <source>
        <dbReference type="ARBA" id="ARBA00022475"/>
    </source>
</evidence>
<dbReference type="RefSeq" id="WP_167472726.1">
    <property type="nucleotide sequence ID" value="NZ_CP046172.1"/>
</dbReference>
<feature type="transmembrane region" description="Helical" evidence="7">
    <location>
        <begin position="209"/>
        <end position="231"/>
    </location>
</feature>
<evidence type="ECO:0000256" key="4">
    <source>
        <dbReference type="ARBA" id="ARBA00022692"/>
    </source>
</evidence>
<dbReference type="Pfam" id="PF12051">
    <property type="entry name" value="DUF3533"/>
    <property type="match status" value="1"/>
</dbReference>
<proteinExistence type="inferred from homology"/>
<keyword evidence="3" id="KW-1003">Cell membrane</keyword>
<dbReference type="AlphaFoldDB" id="A0A6G9Y8Z7"/>
<keyword evidence="6 7" id="KW-0472">Membrane</keyword>
<protein>
    <submittedName>
        <fullName evidence="9">DUF3533 domain-containing protein</fullName>
    </submittedName>
</protein>
<dbReference type="EMBL" id="CP046172">
    <property type="protein sequence ID" value="QIS09648.1"/>
    <property type="molecule type" value="Genomic_DNA"/>
</dbReference>
<dbReference type="Proteomes" id="UP000503540">
    <property type="component" value="Chromosome"/>
</dbReference>
<evidence type="ECO:0000256" key="7">
    <source>
        <dbReference type="SAM" id="Phobius"/>
    </source>
</evidence>
<feature type="domain" description="DUF3533" evidence="8">
    <location>
        <begin position="26"/>
        <end position="375"/>
    </location>
</feature>
<evidence type="ECO:0000256" key="2">
    <source>
        <dbReference type="ARBA" id="ARBA00007783"/>
    </source>
</evidence>
<comment type="similarity">
    <text evidence="2">Belongs to the ABC-2 integral membrane protein family.</text>
</comment>
<keyword evidence="5 7" id="KW-1133">Transmembrane helix</keyword>
<keyword evidence="4 7" id="KW-0812">Transmembrane</keyword>
<evidence type="ECO:0000256" key="6">
    <source>
        <dbReference type="ARBA" id="ARBA00023136"/>
    </source>
</evidence>
<evidence type="ECO:0000259" key="8">
    <source>
        <dbReference type="Pfam" id="PF12051"/>
    </source>
</evidence>
<dbReference type="Gene3D" id="3.40.1710.10">
    <property type="entry name" value="abc type-2 transporter like domain"/>
    <property type="match status" value="1"/>
</dbReference>
<reference evidence="9 10" key="1">
    <citation type="journal article" date="2019" name="ACS Chem. Biol.">
        <title>Identification and Mobilization of a Cryptic Antibiotic Biosynthesis Gene Locus from a Human-Pathogenic Nocardia Isolate.</title>
        <authorList>
            <person name="Herisse M."/>
            <person name="Ishida K."/>
            <person name="Porter J.L."/>
            <person name="Howden B."/>
            <person name="Hertweck C."/>
            <person name="Stinear T.P."/>
            <person name="Pidot S.J."/>
        </authorList>
    </citation>
    <scope>NUCLEOTIDE SEQUENCE [LARGE SCALE GENOMIC DNA]</scope>
    <source>
        <strain evidence="9 10">AUSMDU00012717</strain>
    </source>
</reference>
<sequence length="416" mass="43835">MASTTDNTNPSGKNGGQHTLWAVPLVVAMGLLSLLALSYLASILDPQRNLHDFPLVLVGTDHGAYGEQFTEAVAAALPEDQVWLRRTDAAQADSLMSRGEVYAAIVIPDDFTARATALENPASDGGPPPTVEFRTNPRAGTTAVTLATQLVTPALDHASRLLGIGVRANAIANGVQPSDAALTALTNPVQVATTQYRPLPAGTANGISAFYYTLLVVFAGFTGSMMINLGIDAAVANRPDISRWRVLLYKWALAAVMALTMAGLYQLIATALGMPIDHRLTLYLYSALASLAIGMTAIANLTLVSTIATMLRAPVLNTIGMPINMILFIALGLPSSGGIMPIQATPRLYGALAQFEPMHQVFLGIRAILYFDARMTAGLTRALTMCAIGLAIALAIGLLATVGYDHLRKAPSPDQS</sequence>
<feature type="transmembrane region" description="Helical" evidence="7">
    <location>
        <begin position="315"/>
        <end position="333"/>
    </location>
</feature>
<feature type="transmembrane region" description="Helical" evidence="7">
    <location>
        <begin position="282"/>
        <end position="303"/>
    </location>
</feature>
<keyword evidence="10" id="KW-1185">Reference proteome</keyword>
<feature type="transmembrane region" description="Helical" evidence="7">
    <location>
        <begin position="382"/>
        <end position="404"/>
    </location>
</feature>
<evidence type="ECO:0000256" key="5">
    <source>
        <dbReference type="ARBA" id="ARBA00022989"/>
    </source>
</evidence>
<accession>A0A6G9Y8Z7</accession>